<accession>A0A2P7YFU6</accession>
<proteinExistence type="predicted"/>
<reference evidence="2 3" key="1">
    <citation type="submission" date="2017-05" db="EMBL/GenBank/DDBJ databases">
        <title>Draft genome sequence of Elsinoe australis.</title>
        <authorList>
            <person name="Cheng Q."/>
        </authorList>
    </citation>
    <scope>NUCLEOTIDE SEQUENCE [LARGE SCALE GENOMIC DNA]</scope>
    <source>
        <strain evidence="2 3">NL1</strain>
    </source>
</reference>
<comment type="caution">
    <text evidence="2">The sequence shown here is derived from an EMBL/GenBank/DDBJ whole genome shotgun (WGS) entry which is preliminary data.</text>
</comment>
<dbReference type="AlphaFoldDB" id="A0A2P7YFU6"/>
<feature type="region of interest" description="Disordered" evidence="1">
    <location>
        <begin position="203"/>
        <end position="227"/>
    </location>
</feature>
<evidence type="ECO:0000313" key="3">
    <source>
        <dbReference type="Proteomes" id="UP000243723"/>
    </source>
</evidence>
<keyword evidence="3" id="KW-1185">Reference proteome</keyword>
<gene>
    <name evidence="2" type="ORF">B9Z65_1426</name>
</gene>
<protein>
    <submittedName>
        <fullName evidence="2">Uncharacterized protein</fullName>
    </submittedName>
</protein>
<dbReference type="Proteomes" id="UP000243723">
    <property type="component" value="Unassembled WGS sequence"/>
</dbReference>
<evidence type="ECO:0000256" key="1">
    <source>
        <dbReference type="SAM" id="MobiDB-lite"/>
    </source>
</evidence>
<name>A0A2P7YFU6_9PEZI</name>
<organism evidence="2 3">
    <name type="scientific">Elsinoe australis</name>
    <dbReference type="NCBI Taxonomy" id="40998"/>
    <lineage>
        <taxon>Eukaryota</taxon>
        <taxon>Fungi</taxon>
        <taxon>Dikarya</taxon>
        <taxon>Ascomycota</taxon>
        <taxon>Pezizomycotina</taxon>
        <taxon>Dothideomycetes</taxon>
        <taxon>Dothideomycetidae</taxon>
        <taxon>Myriangiales</taxon>
        <taxon>Elsinoaceae</taxon>
        <taxon>Elsinoe</taxon>
    </lineage>
</organism>
<dbReference type="EMBL" id="NHZQ01000445">
    <property type="protein sequence ID" value="PSK34843.1"/>
    <property type="molecule type" value="Genomic_DNA"/>
</dbReference>
<evidence type="ECO:0000313" key="2">
    <source>
        <dbReference type="EMBL" id="PSK34843.1"/>
    </source>
</evidence>
<feature type="region of interest" description="Disordered" evidence="1">
    <location>
        <begin position="1"/>
        <end position="82"/>
    </location>
</feature>
<sequence length="227" mass="25067">MPKQILSEDDNDDPATPPKPKKLKPSRPSGLKTRSPLASKPRKLRPSRPIGPKNESLVPTTSYEVETPEPARPGNPSTSIARRFGVGAGPASSMAHITMSPATSTSSSEPATLHLIRPYRHRRKGLTLRKQPAFRLMGLPLEIRLMVYKELRDIGSTGRAGRFDIDHEVENDYHTNVPYWDRIMTGEGFPVWDLNLLGQTCPESPAGNSSTSLRPFRLQSSRSGGLH</sequence>